<dbReference type="AlphaFoldDB" id="A0A1H2ZEP4"/>
<dbReference type="EMBL" id="FNOK01000008">
    <property type="protein sequence ID" value="SDX15963.1"/>
    <property type="molecule type" value="Genomic_DNA"/>
</dbReference>
<name>A0A1H2ZEP4_9PSEU</name>
<sequence length="68" mass="7214">MGADGFFPITGPACTVLERATVEQVADRLIAAGLATREEIDEHLANLAAGRRPDLATSPLISAWGRRP</sequence>
<evidence type="ECO:0000313" key="1">
    <source>
        <dbReference type="EMBL" id="SDX15963.1"/>
    </source>
</evidence>
<organism evidence="1 2">
    <name type="scientific">Saccharopolyspora shandongensis</name>
    <dbReference type="NCBI Taxonomy" id="418495"/>
    <lineage>
        <taxon>Bacteria</taxon>
        <taxon>Bacillati</taxon>
        <taxon>Actinomycetota</taxon>
        <taxon>Actinomycetes</taxon>
        <taxon>Pseudonocardiales</taxon>
        <taxon>Pseudonocardiaceae</taxon>
        <taxon>Saccharopolyspora</taxon>
    </lineage>
</organism>
<proteinExistence type="predicted"/>
<evidence type="ECO:0000313" key="2">
    <source>
        <dbReference type="Proteomes" id="UP000199529"/>
    </source>
</evidence>
<accession>A0A1H2ZEP4</accession>
<reference evidence="2" key="1">
    <citation type="submission" date="2016-10" db="EMBL/GenBank/DDBJ databases">
        <authorList>
            <person name="Varghese N."/>
            <person name="Submissions S."/>
        </authorList>
    </citation>
    <scope>NUCLEOTIDE SEQUENCE [LARGE SCALE GENOMIC DNA]</scope>
    <source>
        <strain evidence="2">CGMCC 4.3530</strain>
    </source>
</reference>
<gene>
    <name evidence="1" type="ORF">SAMN05216215_100826</name>
</gene>
<dbReference type="Proteomes" id="UP000199529">
    <property type="component" value="Unassembled WGS sequence"/>
</dbReference>
<dbReference type="STRING" id="418495.SAMN05216215_100826"/>
<protein>
    <submittedName>
        <fullName evidence="1">Uncharacterized protein</fullName>
    </submittedName>
</protein>
<keyword evidence="2" id="KW-1185">Reference proteome</keyword>
<dbReference type="RefSeq" id="WP_218157276.1">
    <property type="nucleotide sequence ID" value="NZ_FNOK01000008.1"/>
</dbReference>